<evidence type="ECO:0000256" key="3">
    <source>
        <dbReference type="ARBA" id="ARBA00023277"/>
    </source>
</evidence>
<reference evidence="7 8" key="1">
    <citation type="journal article" date="2015" name="Genome Announc.">
        <title>Draft Genome Sequence of Cyanobacterium Hassallia byssoidea Strain VB512170, Isolated from Monuments in India.</title>
        <authorList>
            <person name="Singh D."/>
            <person name="Chandrababunaidu M.M."/>
            <person name="Panda A."/>
            <person name="Sen D."/>
            <person name="Bhattacharyya S."/>
            <person name="Adhikary S.P."/>
            <person name="Tripathy S."/>
        </authorList>
    </citation>
    <scope>NUCLEOTIDE SEQUENCE [LARGE SCALE GENOMIC DNA]</scope>
    <source>
        <strain evidence="7 8">VB512170</strain>
    </source>
</reference>
<dbReference type="PANTHER" id="PTHR43739:SF2">
    <property type="entry name" value="OLIGOXYLOGLUCAN-REDUCING END-SPECIFIC XYLOGLUCANASE-RELATED"/>
    <property type="match status" value="1"/>
</dbReference>
<evidence type="ECO:0000313" key="8">
    <source>
        <dbReference type="Proteomes" id="UP000031549"/>
    </source>
</evidence>
<accession>A0A846H4A2</accession>
<evidence type="ECO:0000256" key="5">
    <source>
        <dbReference type="ARBA" id="ARBA00023326"/>
    </source>
</evidence>
<keyword evidence="4" id="KW-0326">Glycosidase</keyword>
<keyword evidence="1" id="KW-0732">Signal</keyword>
<comment type="caution">
    <text evidence="7">The sequence shown here is derived from an EMBL/GenBank/DDBJ whole genome shotgun (WGS) entry which is preliminary data.</text>
</comment>
<sequence>MNAFRQLRSAHQIRRLSFLLLVVCTALLLLALHACGQESIVQTQSELKAKSQLQNQITQTKSRSPAKSNNGQFFNWKSVNIQGMGYVTGLAIAPQSPYNVYIRTDIGGAYRFIRQTNQWLPLLDMFDTNFAKGGIGVESIAIDPTLPKRIYIVVNHRNSSFKAGDGRMQYKYAGEVMVSDNQGGSWKSTNLGKNNIFVGPAKAYRSDTGERLAVDPNKSGLLLYASRRDGLWKKETEAWTRVLGGLPDPSSLPAYKNPDGADNEDIPGFTFVAFDKNSGSLNNPSQIIYVGVHGSGVWRSTNGGVSWSNIAGGNDPLRSAIAFDGTLYVSFGTTANNGNKANGGVRQYKNGTWTDITPDGTDKVYSAVTVQANQANTVMAISDKFVYRSTDSGKNWKKQTMYMGAYDANNPKDPVNSSAPGYYLSYAGTGASVAVIDPSNPKQVWWTNGWGVARTDDVTAANPAYKWLMNNLEELDVNILRVPPKPKAQGGADLLSAVQDMIGFRHENRNLVPTAKIDPEGVKVSPWYKWANPDWKVYPQPFPHVAGATGMDYAYKKPDYAAFVGFHQWQAFWSIHGMTSDNGKTWKAFESIPKENLWKADKSATEEVAAMGGQIAMSPTNPQNMVWAPTWGPWVHYTIDGGKTWQLARSLDHDPKPEPYDPHNNDHIHYQALPKAWANSISPWLSAYILAADRQDPQGKTFYYFNGWTFYYSNDGGANWRKGASNNFPTWLVRPAIVPNPTKKGDVWMSFSRNQEDVNGNKLYRSLDGGKTFSAVSSVDSCEFMTFGKGSSDAKPYIYIFGRVKGATKDTMYKSENMGKSWIAISNPNLQQFTGLTYLEGDMRSPNLVYAGLLGRGIMYGEGFNSNVRPRRNST</sequence>
<keyword evidence="5" id="KW-0624">Polysaccharide degradation</keyword>
<keyword evidence="3" id="KW-0119">Carbohydrate metabolism</keyword>
<dbReference type="InterPro" id="IPR015943">
    <property type="entry name" value="WD40/YVTN_repeat-like_dom_sf"/>
</dbReference>
<organism evidence="7 8">
    <name type="scientific">Hassallia byssoidea VB512170</name>
    <dbReference type="NCBI Taxonomy" id="1304833"/>
    <lineage>
        <taxon>Bacteria</taxon>
        <taxon>Bacillati</taxon>
        <taxon>Cyanobacteriota</taxon>
        <taxon>Cyanophyceae</taxon>
        <taxon>Nostocales</taxon>
        <taxon>Tolypothrichaceae</taxon>
        <taxon>Hassallia</taxon>
    </lineage>
</organism>
<dbReference type="GO" id="GO:0000272">
    <property type="term" value="P:polysaccharide catabolic process"/>
    <property type="evidence" value="ECO:0007669"/>
    <property type="project" value="UniProtKB-KW"/>
</dbReference>
<dbReference type="PANTHER" id="PTHR43739">
    <property type="entry name" value="XYLOGLUCANASE (EUROFUNG)"/>
    <property type="match status" value="1"/>
</dbReference>
<evidence type="ECO:0000256" key="4">
    <source>
        <dbReference type="ARBA" id="ARBA00023295"/>
    </source>
</evidence>
<dbReference type="GO" id="GO:0016798">
    <property type="term" value="F:hydrolase activity, acting on glycosyl bonds"/>
    <property type="evidence" value="ECO:0007669"/>
    <property type="project" value="UniProtKB-KW"/>
</dbReference>
<dbReference type="InterPro" id="IPR052025">
    <property type="entry name" value="Xyloglucanase_GH74"/>
</dbReference>
<evidence type="ECO:0000256" key="1">
    <source>
        <dbReference type="ARBA" id="ARBA00022729"/>
    </source>
</evidence>
<evidence type="ECO:0000313" key="7">
    <source>
        <dbReference type="EMBL" id="NEU71419.1"/>
    </source>
</evidence>
<dbReference type="AlphaFoldDB" id="A0A846H4A2"/>
<dbReference type="GO" id="GO:0010411">
    <property type="term" value="P:xyloglucan metabolic process"/>
    <property type="evidence" value="ECO:0007669"/>
    <property type="project" value="TreeGrafter"/>
</dbReference>
<dbReference type="CDD" id="cd15482">
    <property type="entry name" value="Sialidase_non-viral"/>
    <property type="match status" value="2"/>
</dbReference>
<keyword evidence="8" id="KW-1185">Reference proteome</keyword>
<keyword evidence="2" id="KW-0378">Hydrolase</keyword>
<gene>
    <name evidence="7" type="ORF">PI95_002200</name>
</gene>
<dbReference type="RefSeq" id="WP_052324733.1">
    <property type="nucleotide sequence ID" value="NZ_JTCM02000003.1"/>
</dbReference>
<dbReference type="Proteomes" id="UP000031549">
    <property type="component" value="Unassembled WGS sequence"/>
</dbReference>
<protein>
    <submittedName>
        <fullName evidence="7">Exo-alpha-sialidase</fullName>
    </submittedName>
</protein>
<comment type="similarity">
    <text evidence="6">Belongs to the glycosyl hydrolase 74 family.</text>
</comment>
<evidence type="ECO:0000256" key="6">
    <source>
        <dbReference type="ARBA" id="ARBA00037986"/>
    </source>
</evidence>
<dbReference type="EMBL" id="JTCM02000003">
    <property type="protein sequence ID" value="NEU71419.1"/>
    <property type="molecule type" value="Genomic_DNA"/>
</dbReference>
<dbReference type="Gene3D" id="2.130.10.10">
    <property type="entry name" value="YVTN repeat-like/Quinoprotein amine dehydrogenase"/>
    <property type="match status" value="2"/>
</dbReference>
<name>A0A846H4A2_9CYAN</name>
<dbReference type="SUPFAM" id="SSF110296">
    <property type="entry name" value="Oligoxyloglucan reducing end-specific cellobiohydrolase"/>
    <property type="match status" value="2"/>
</dbReference>
<evidence type="ECO:0000256" key="2">
    <source>
        <dbReference type="ARBA" id="ARBA00022801"/>
    </source>
</evidence>
<proteinExistence type="inferred from homology"/>